<dbReference type="Gene3D" id="3.40.50.2300">
    <property type="match status" value="2"/>
</dbReference>
<dbReference type="InterPro" id="IPR028082">
    <property type="entry name" value="Peripla_BP_I"/>
</dbReference>
<dbReference type="GeneID" id="14207072"/>
<gene>
    <name evidence="3" type="ORF">SAMN05443661_1397</name>
</gene>
<dbReference type="CDD" id="cd06346">
    <property type="entry name" value="PBP1_ABC_ligand_binding-like"/>
    <property type="match status" value="1"/>
</dbReference>
<organism evidence="3 4">
    <name type="scientific">Natronobacterium gregoryi</name>
    <dbReference type="NCBI Taxonomy" id="44930"/>
    <lineage>
        <taxon>Archaea</taxon>
        <taxon>Methanobacteriati</taxon>
        <taxon>Methanobacteriota</taxon>
        <taxon>Stenosarchaea group</taxon>
        <taxon>Halobacteria</taxon>
        <taxon>Halobacteriales</taxon>
        <taxon>Natrialbaceae</taxon>
        <taxon>Natronobacterium</taxon>
    </lineage>
</organism>
<dbReference type="PROSITE" id="PS51257">
    <property type="entry name" value="PROKAR_LIPOPROTEIN"/>
    <property type="match status" value="1"/>
</dbReference>
<sequence>MKGNRRRYLAAVAGATLSVSAGCLTGDDTNGREESRSPLAERTLRYGSVLPMSGGLEQVGQTILNSAALPKIELEEASLSVDVEHEAVDSETSPSQGVEAARQLIDDGVPVIVGAAASDVTLQMVQRATIPASVVSCSPASSTPTLSIVNDRGYSFRTAPSDSLQAVVAAELAADEHGAETAATLYAMGDYGRQLSGAFSASFGGVIQNQVSFDPAAERYAEVLSTALADGPDVLFLIGYPESGIPLLETYYDEFAGDETVFVSDGLQNEAVAAELGDRLTAYGVAPNSSGPGQSAFRSRYREEYGVEPGLFAANSYDAAATSLLANAVAGANDGQAIAGRMRDVTTGDGTEVLPGDLADGIELAGAGEPVRYRGASGEIEFDENGDGGSVEYEYFTFSGGEIEVVDELTPTGVSS</sequence>
<reference evidence="3 4" key="1">
    <citation type="submission" date="2016-10" db="EMBL/GenBank/DDBJ databases">
        <authorList>
            <person name="de Groot N.N."/>
        </authorList>
    </citation>
    <scope>NUCLEOTIDE SEQUENCE [LARGE SCALE GENOMIC DNA]</scope>
    <source>
        <strain evidence="3 4">SP2</strain>
    </source>
</reference>
<dbReference type="OMA" id="KIGHAGP"/>
<dbReference type="RefSeq" id="WP_005580588.1">
    <property type="nucleotide sequence ID" value="NZ_FORO01000039.1"/>
</dbReference>
<evidence type="ECO:0000313" key="4">
    <source>
        <dbReference type="Proteomes" id="UP000182829"/>
    </source>
</evidence>
<dbReference type="InterPro" id="IPR028081">
    <property type="entry name" value="Leu-bd"/>
</dbReference>
<dbReference type="EMBL" id="FORO01000039">
    <property type="protein sequence ID" value="SFJ55843.1"/>
    <property type="molecule type" value="Genomic_DNA"/>
</dbReference>
<dbReference type="PANTHER" id="PTHR30483:SF6">
    <property type="entry name" value="PERIPLASMIC BINDING PROTEIN OF ABC TRANSPORTER FOR NATURAL AMINO ACIDS"/>
    <property type="match status" value="1"/>
</dbReference>
<evidence type="ECO:0000313" key="3">
    <source>
        <dbReference type="EMBL" id="SFJ55843.1"/>
    </source>
</evidence>
<dbReference type="OrthoDB" id="21336at2157"/>
<dbReference type="Pfam" id="PF13458">
    <property type="entry name" value="Peripla_BP_6"/>
    <property type="match status" value="1"/>
</dbReference>
<keyword evidence="1" id="KW-0732">Signal</keyword>
<name>A0A1I3SAH9_9EURY</name>
<evidence type="ECO:0000259" key="2">
    <source>
        <dbReference type="Pfam" id="PF13458"/>
    </source>
</evidence>
<dbReference type="Proteomes" id="UP000182829">
    <property type="component" value="Unassembled WGS sequence"/>
</dbReference>
<protein>
    <submittedName>
        <fullName evidence="3">ABC-type branched-chain amino acid transport system, substrate-binding protein</fullName>
    </submittedName>
</protein>
<evidence type="ECO:0000256" key="1">
    <source>
        <dbReference type="ARBA" id="ARBA00022729"/>
    </source>
</evidence>
<dbReference type="AlphaFoldDB" id="A0A1I3SAH9"/>
<feature type="domain" description="Leucine-binding protein" evidence="2">
    <location>
        <begin position="46"/>
        <end position="347"/>
    </location>
</feature>
<dbReference type="InterPro" id="IPR051010">
    <property type="entry name" value="BCAA_transport"/>
</dbReference>
<dbReference type="PANTHER" id="PTHR30483">
    <property type="entry name" value="LEUCINE-SPECIFIC-BINDING PROTEIN"/>
    <property type="match status" value="1"/>
</dbReference>
<dbReference type="SUPFAM" id="SSF53822">
    <property type="entry name" value="Periplasmic binding protein-like I"/>
    <property type="match status" value="1"/>
</dbReference>
<proteinExistence type="predicted"/>
<accession>A0A1I3SAH9</accession>